<gene>
    <name evidence="1" type="ORF">B0A49_04303</name>
</gene>
<dbReference type="AlphaFoldDB" id="A0A4U0XKY3"/>
<proteinExistence type="predicted"/>
<dbReference type="OrthoDB" id="3530768at2759"/>
<reference evidence="1 2" key="1">
    <citation type="submission" date="2017-03" db="EMBL/GenBank/DDBJ databases">
        <title>Genomes of endolithic fungi from Antarctica.</title>
        <authorList>
            <person name="Coleine C."/>
            <person name="Masonjones S."/>
            <person name="Stajich J.E."/>
        </authorList>
    </citation>
    <scope>NUCLEOTIDE SEQUENCE [LARGE SCALE GENOMIC DNA]</scope>
    <source>
        <strain evidence="1 2">CCFEE 5187</strain>
    </source>
</reference>
<accession>A0A4U0XKY3</accession>
<comment type="caution">
    <text evidence="1">The sequence shown here is derived from an EMBL/GenBank/DDBJ whole genome shotgun (WGS) entry which is preliminary data.</text>
</comment>
<name>A0A4U0XKY3_9PEZI</name>
<evidence type="ECO:0000313" key="1">
    <source>
        <dbReference type="EMBL" id="TKA77912.1"/>
    </source>
</evidence>
<dbReference type="Proteomes" id="UP000308768">
    <property type="component" value="Unassembled WGS sequence"/>
</dbReference>
<protein>
    <submittedName>
        <fullName evidence="1">Uncharacterized protein</fullName>
    </submittedName>
</protein>
<sequence length="264" mass="29259">MPPDERPPVVGRVPTAHQEHAATIRDEAQNLLEFLEKHKNKSLPNHYSLKFIASVLKFFQSDVTNPDHSELLNAIQVATATQQAMQQDLSIVKSRIDNIASQRMSDAPSSTKSPRSWAQVVAACGEPPLSYETETSSTPAAPVISPIAEREITIKINDAMMAEAFRNLQPAALKERVNTILRESNTPTLINICIPAAKRLESGDIRIHTATRADAEVLKHHYERWIPMFGNAARVITHTYGVRVDSVPTSSINLDSPQSIQAEW</sequence>
<evidence type="ECO:0000313" key="2">
    <source>
        <dbReference type="Proteomes" id="UP000308768"/>
    </source>
</evidence>
<dbReference type="EMBL" id="NAJN01000166">
    <property type="protein sequence ID" value="TKA77912.1"/>
    <property type="molecule type" value="Genomic_DNA"/>
</dbReference>
<keyword evidence="2" id="KW-1185">Reference proteome</keyword>
<organism evidence="1 2">
    <name type="scientific">Cryomyces minteri</name>
    <dbReference type="NCBI Taxonomy" id="331657"/>
    <lineage>
        <taxon>Eukaryota</taxon>
        <taxon>Fungi</taxon>
        <taxon>Dikarya</taxon>
        <taxon>Ascomycota</taxon>
        <taxon>Pezizomycotina</taxon>
        <taxon>Dothideomycetes</taxon>
        <taxon>Dothideomycetes incertae sedis</taxon>
        <taxon>Cryomyces</taxon>
    </lineage>
</organism>